<dbReference type="RefSeq" id="WP_091718846.1">
    <property type="nucleotide sequence ID" value="NZ_CAUQLD010000023.1"/>
</dbReference>
<sequence>MNSTPEPAGPQRTKPPLSEAAKAYKAKTLTLFRMFIVSVLGSFFVYQLDVRYLWLTGILTIAALALGIVLLIRWFRSKESRLVLFATICGLMVTAGMVVLTLASALFFNQAAEYQACVNRALTDQAQRSCQVQLEGSLPRQAP</sequence>
<gene>
    <name evidence="2" type="ORF">SAMN04489743_1476</name>
</gene>
<proteinExistence type="predicted"/>
<accession>A0A1H1WXQ3</accession>
<dbReference type="OrthoDB" id="4941928at2"/>
<feature type="transmembrane region" description="Helical" evidence="1">
    <location>
        <begin position="82"/>
        <end position="108"/>
    </location>
</feature>
<evidence type="ECO:0000256" key="1">
    <source>
        <dbReference type="SAM" id="Phobius"/>
    </source>
</evidence>
<dbReference type="EMBL" id="LT629779">
    <property type="protein sequence ID" value="SDT01937.1"/>
    <property type="molecule type" value="Genomic_DNA"/>
</dbReference>
<reference evidence="3" key="1">
    <citation type="submission" date="2016-10" db="EMBL/GenBank/DDBJ databases">
        <authorList>
            <person name="Varghese N."/>
            <person name="Submissions S."/>
        </authorList>
    </citation>
    <scope>NUCLEOTIDE SEQUENCE [LARGE SCALE GENOMIC DNA]</scope>
    <source>
        <strain evidence="3">IMMIB L-1606</strain>
    </source>
</reference>
<evidence type="ECO:0000313" key="2">
    <source>
        <dbReference type="EMBL" id="SDT01937.1"/>
    </source>
</evidence>
<keyword evidence="3" id="KW-1185">Reference proteome</keyword>
<evidence type="ECO:0000313" key="3">
    <source>
        <dbReference type="Proteomes" id="UP000198751"/>
    </source>
</evidence>
<protein>
    <submittedName>
        <fullName evidence="2">Uncharacterized protein</fullName>
    </submittedName>
</protein>
<feature type="transmembrane region" description="Helical" evidence="1">
    <location>
        <begin position="52"/>
        <end position="75"/>
    </location>
</feature>
<organism evidence="2 3">
    <name type="scientific">Pseudarthrobacter equi</name>
    <dbReference type="NCBI Taxonomy" id="728066"/>
    <lineage>
        <taxon>Bacteria</taxon>
        <taxon>Bacillati</taxon>
        <taxon>Actinomycetota</taxon>
        <taxon>Actinomycetes</taxon>
        <taxon>Micrococcales</taxon>
        <taxon>Micrococcaceae</taxon>
        <taxon>Pseudarthrobacter</taxon>
    </lineage>
</organism>
<keyword evidence="1" id="KW-0812">Transmembrane</keyword>
<dbReference type="Proteomes" id="UP000198751">
    <property type="component" value="Chromosome I"/>
</dbReference>
<feature type="transmembrane region" description="Helical" evidence="1">
    <location>
        <begin position="28"/>
        <end position="46"/>
    </location>
</feature>
<dbReference type="AlphaFoldDB" id="A0A1H1WXQ3"/>
<keyword evidence="1" id="KW-1133">Transmembrane helix</keyword>
<name>A0A1H1WXQ3_9MICC</name>
<keyword evidence="1" id="KW-0472">Membrane</keyword>